<sequence>MINQDNSQTIKAGSITYFFDVKETRQGKPYLV</sequence>
<evidence type="ECO:0000256" key="2">
    <source>
        <dbReference type="ARBA" id="ARBA00023125"/>
    </source>
</evidence>
<comment type="similarity">
    <text evidence="1">Belongs to the PUR DNA-binding protein family.</text>
</comment>
<dbReference type="EMBL" id="JAAZON010000151">
    <property type="protein sequence ID" value="NMC62279.1"/>
    <property type="molecule type" value="Genomic_DNA"/>
</dbReference>
<name>A0A7X9IJP8_9DELT</name>
<evidence type="ECO:0000313" key="4">
    <source>
        <dbReference type="Proteomes" id="UP000524246"/>
    </source>
</evidence>
<dbReference type="GO" id="GO:0032422">
    <property type="term" value="F:purine-rich negative regulatory element binding"/>
    <property type="evidence" value="ECO:0007669"/>
    <property type="project" value="InterPro"/>
</dbReference>
<comment type="caution">
    <text evidence="3">The sequence shown here is derived from an EMBL/GenBank/DDBJ whole genome shotgun (WGS) entry which is preliminary data.</text>
</comment>
<dbReference type="Gene3D" id="3.10.450.700">
    <property type="match status" value="1"/>
</dbReference>
<reference evidence="3 4" key="1">
    <citation type="journal article" date="2020" name="Biotechnol. Biofuels">
        <title>New insights from the biogas microbiome by comprehensive genome-resolved metagenomics of nearly 1600 species originating from multiple anaerobic digesters.</title>
        <authorList>
            <person name="Campanaro S."/>
            <person name="Treu L."/>
            <person name="Rodriguez-R L.M."/>
            <person name="Kovalovszki A."/>
            <person name="Ziels R.M."/>
            <person name="Maus I."/>
            <person name="Zhu X."/>
            <person name="Kougias P.G."/>
            <person name="Basile A."/>
            <person name="Luo G."/>
            <person name="Schluter A."/>
            <person name="Konstantinidis K.T."/>
            <person name="Angelidaki I."/>
        </authorList>
    </citation>
    <scope>NUCLEOTIDE SEQUENCE [LARGE SCALE GENOMIC DNA]</scope>
    <source>
        <strain evidence="3">AS27yjCOA_65</strain>
    </source>
</reference>
<evidence type="ECO:0000256" key="1">
    <source>
        <dbReference type="ARBA" id="ARBA00009251"/>
    </source>
</evidence>
<dbReference type="InterPro" id="IPR006628">
    <property type="entry name" value="PUR-bd_fam"/>
</dbReference>
<dbReference type="GO" id="GO:0000977">
    <property type="term" value="F:RNA polymerase II transcription regulatory region sequence-specific DNA binding"/>
    <property type="evidence" value="ECO:0007669"/>
    <property type="project" value="InterPro"/>
</dbReference>
<accession>A0A7X9IJP8</accession>
<evidence type="ECO:0000313" key="3">
    <source>
        <dbReference type="EMBL" id="NMC62279.1"/>
    </source>
</evidence>
<gene>
    <name evidence="3" type="ORF">GYA55_03840</name>
</gene>
<feature type="non-terminal residue" evidence="3">
    <location>
        <position position="32"/>
    </location>
</feature>
<proteinExistence type="inferred from homology"/>
<dbReference type="Proteomes" id="UP000524246">
    <property type="component" value="Unassembled WGS sequence"/>
</dbReference>
<protein>
    <submittedName>
        <fullName evidence="3">PUR family DNA/RNA-binding protein</fullName>
    </submittedName>
</protein>
<keyword evidence="2" id="KW-0238">DNA-binding</keyword>
<organism evidence="3 4">
    <name type="scientific">SAR324 cluster bacterium</name>
    <dbReference type="NCBI Taxonomy" id="2024889"/>
    <lineage>
        <taxon>Bacteria</taxon>
        <taxon>Deltaproteobacteria</taxon>
        <taxon>SAR324 cluster</taxon>
    </lineage>
</organism>
<dbReference type="Pfam" id="PF11680">
    <property type="entry name" value="DUF3276"/>
    <property type="match status" value="1"/>
</dbReference>
<dbReference type="AlphaFoldDB" id="A0A7X9IJP8"/>